<evidence type="ECO:0000256" key="6">
    <source>
        <dbReference type="HAMAP-Rule" id="MF_01169"/>
    </source>
</evidence>
<dbReference type="PIRSF" id="PIRSF000157">
    <property type="entry name" value="Oxoglu_dh_E1"/>
    <property type="match status" value="1"/>
</dbReference>
<dbReference type="Gene3D" id="3.40.50.11610">
    <property type="entry name" value="Multifunctional 2-oxoglutarate metabolism enzyme, C-terminal domain"/>
    <property type="match status" value="1"/>
</dbReference>
<evidence type="ECO:0000256" key="4">
    <source>
        <dbReference type="ARBA" id="ARBA00023152"/>
    </source>
</evidence>
<dbReference type="GO" id="GO:0004591">
    <property type="term" value="F:oxoglutarate dehydrogenase (succinyl-transferring) activity"/>
    <property type="evidence" value="ECO:0007669"/>
    <property type="project" value="UniProtKB-UniRule"/>
</dbReference>
<dbReference type="Pfam" id="PF16870">
    <property type="entry name" value="OxoGdeHyase_C"/>
    <property type="match status" value="1"/>
</dbReference>
<dbReference type="NCBIfam" id="TIGR00239">
    <property type="entry name" value="2oxo_dh_E1"/>
    <property type="match status" value="1"/>
</dbReference>
<dbReference type="HAMAP" id="MF_01169">
    <property type="entry name" value="SucA_OdhA"/>
    <property type="match status" value="1"/>
</dbReference>
<comment type="caution">
    <text evidence="9">The sequence shown here is derived from an EMBL/GenBank/DDBJ whole genome shotgun (WGS) entry which is preliminary data.</text>
</comment>
<dbReference type="InterPro" id="IPR042179">
    <property type="entry name" value="KGD_C_sf"/>
</dbReference>
<dbReference type="EC" id="1.2.4.2" evidence="6"/>
<dbReference type="GO" id="GO:0045252">
    <property type="term" value="C:oxoglutarate dehydrogenase complex"/>
    <property type="evidence" value="ECO:0007669"/>
    <property type="project" value="TreeGrafter"/>
</dbReference>
<dbReference type="RefSeq" id="WP_143850204.1">
    <property type="nucleotide sequence ID" value="NZ_VLXZ01000014.1"/>
</dbReference>
<dbReference type="FunFam" id="3.40.50.970:FF:000036">
    <property type="entry name" value="2-oxoglutarate dehydrogenase E1 component"/>
    <property type="match status" value="1"/>
</dbReference>
<dbReference type="PANTHER" id="PTHR23152">
    <property type="entry name" value="2-OXOGLUTARATE DEHYDROGENASE"/>
    <property type="match status" value="1"/>
</dbReference>
<dbReference type="FunFam" id="3.40.50.11610:FF:000002">
    <property type="entry name" value="2-oxoglutarate dehydrogenase E1 component"/>
    <property type="match status" value="1"/>
</dbReference>
<dbReference type="NCBIfam" id="NF006914">
    <property type="entry name" value="PRK09404.1"/>
    <property type="match status" value="1"/>
</dbReference>
<evidence type="ECO:0000259" key="8">
    <source>
        <dbReference type="SMART" id="SM00861"/>
    </source>
</evidence>
<dbReference type="InterPro" id="IPR011603">
    <property type="entry name" value="2oxoglutarate_DH_E1"/>
</dbReference>
<dbReference type="GO" id="GO:0006096">
    <property type="term" value="P:glycolytic process"/>
    <property type="evidence" value="ECO:0007669"/>
    <property type="project" value="UniProtKB-UniRule"/>
</dbReference>
<dbReference type="InterPro" id="IPR031717">
    <property type="entry name" value="ODO-1/KGD_C"/>
</dbReference>
<comment type="cofactor">
    <cofactor evidence="1 6">
        <name>thiamine diphosphate</name>
        <dbReference type="ChEBI" id="CHEBI:58937"/>
    </cofactor>
</comment>
<comment type="subunit">
    <text evidence="6">Homodimer. Part of the 2-oxoglutarate dehydrogenase (OGDH) complex composed of E1 (2-oxoglutarate dehydrogenase), E2 (dihydrolipoamide succinyltransferase) and E3 (dihydrolipoamide dehydrogenase); the complex contains multiple copies of the three enzymatic components (E1, E2 and E3).</text>
</comment>
<feature type="domain" description="Transketolase-like pyrimidine-binding" evidence="8">
    <location>
        <begin position="595"/>
        <end position="791"/>
    </location>
</feature>
<dbReference type="Proteomes" id="UP000318521">
    <property type="component" value="Unassembled WGS sequence"/>
</dbReference>
<dbReference type="InterPro" id="IPR005475">
    <property type="entry name" value="Transketolase-like_Pyr-bd"/>
</dbReference>
<dbReference type="CDD" id="cd02016">
    <property type="entry name" value="TPP_E1_OGDC_like"/>
    <property type="match status" value="1"/>
</dbReference>
<protein>
    <recommendedName>
        <fullName evidence="6">2-oxoglutarate dehydrogenase E1 component</fullName>
        <ecNumber evidence="6">1.2.4.2</ecNumber>
    </recommendedName>
    <alternativeName>
        <fullName evidence="6">Alpha-ketoglutarate dehydrogenase</fullName>
    </alternativeName>
</protein>
<reference evidence="9 10" key="1">
    <citation type="submission" date="2019-07" db="EMBL/GenBank/DDBJ databases">
        <authorList>
            <person name="Park Y.J."/>
            <person name="Jeong S.E."/>
            <person name="Jung H.S."/>
        </authorList>
    </citation>
    <scope>NUCLEOTIDE SEQUENCE [LARGE SCALE GENOMIC DNA]</scope>
    <source>
        <strain evidence="10">P16(2019)</strain>
    </source>
</reference>
<evidence type="ECO:0000256" key="1">
    <source>
        <dbReference type="ARBA" id="ARBA00001964"/>
    </source>
</evidence>
<dbReference type="GO" id="GO:0030976">
    <property type="term" value="F:thiamine pyrophosphate binding"/>
    <property type="evidence" value="ECO:0007669"/>
    <property type="project" value="UniProtKB-UniRule"/>
</dbReference>
<dbReference type="Gene3D" id="3.40.50.970">
    <property type="match status" value="1"/>
</dbReference>
<dbReference type="InterPro" id="IPR023784">
    <property type="entry name" value="2oxoglutarate_DH_E1_bac"/>
</dbReference>
<evidence type="ECO:0000256" key="7">
    <source>
        <dbReference type="SAM" id="MobiDB-lite"/>
    </source>
</evidence>
<dbReference type="OrthoDB" id="9759785at2"/>
<evidence type="ECO:0000256" key="2">
    <source>
        <dbReference type="ARBA" id="ARBA00023002"/>
    </source>
</evidence>
<keyword evidence="2 6" id="KW-0560">Oxidoreductase</keyword>
<proteinExistence type="inferred from homology"/>
<dbReference type="AlphaFoldDB" id="A0A553ZUL2"/>
<feature type="compositionally biased region" description="Polar residues" evidence="7">
    <location>
        <begin position="934"/>
        <end position="945"/>
    </location>
</feature>
<dbReference type="Gene3D" id="3.40.50.12470">
    <property type="match status" value="1"/>
</dbReference>
<organism evidence="9 10">
    <name type="scientific">Alkalicoccobacillus porphyridii</name>
    <dbReference type="NCBI Taxonomy" id="2597270"/>
    <lineage>
        <taxon>Bacteria</taxon>
        <taxon>Bacillati</taxon>
        <taxon>Bacillota</taxon>
        <taxon>Bacilli</taxon>
        <taxon>Bacillales</taxon>
        <taxon>Bacillaceae</taxon>
        <taxon>Alkalicoccobacillus</taxon>
    </lineage>
</organism>
<evidence type="ECO:0000313" key="9">
    <source>
        <dbReference type="EMBL" id="TSB45122.1"/>
    </source>
</evidence>
<gene>
    <name evidence="6" type="primary">odhA</name>
    <name evidence="9" type="ORF">FN960_17735</name>
</gene>
<dbReference type="InterPro" id="IPR001017">
    <property type="entry name" value="DH_E1"/>
</dbReference>
<keyword evidence="3 6" id="KW-0786">Thiamine pyrophosphate</keyword>
<dbReference type="NCBIfam" id="NF008907">
    <property type="entry name" value="PRK12270.1"/>
    <property type="match status" value="1"/>
</dbReference>
<keyword evidence="10" id="KW-1185">Reference proteome</keyword>
<evidence type="ECO:0000256" key="5">
    <source>
        <dbReference type="ARBA" id="ARBA00051911"/>
    </source>
</evidence>
<evidence type="ECO:0000313" key="10">
    <source>
        <dbReference type="Proteomes" id="UP000318521"/>
    </source>
</evidence>
<dbReference type="GO" id="GO:0005829">
    <property type="term" value="C:cytosol"/>
    <property type="evidence" value="ECO:0007669"/>
    <property type="project" value="TreeGrafter"/>
</dbReference>
<comment type="catalytic activity">
    <reaction evidence="5 6">
        <text>N(6)-[(R)-lipoyl]-L-lysyl-[protein] + 2-oxoglutarate + H(+) = N(6)-[(R)-S(8)-succinyldihydrolipoyl]-L-lysyl-[protein] + CO2</text>
        <dbReference type="Rhea" id="RHEA:12188"/>
        <dbReference type="Rhea" id="RHEA-COMP:10474"/>
        <dbReference type="Rhea" id="RHEA-COMP:20092"/>
        <dbReference type="ChEBI" id="CHEBI:15378"/>
        <dbReference type="ChEBI" id="CHEBI:16526"/>
        <dbReference type="ChEBI" id="CHEBI:16810"/>
        <dbReference type="ChEBI" id="CHEBI:83099"/>
        <dbReference type="ChEBI" id="CHEBI:83120"/>
        <dbReference type="EC" id="1.2.4.2"/>
    </reaction>
</comment>
<keyword evidence="4 6" id="KW-0324">Glycolysis</keyword>
<dbReference type="Pfam" id="PF02779">
    <property type="entry name" value="Transket_pyr"/>
    <property type="match status" value="1"/>
</dbReference>
<feature type="region of interest" description="Disordered" evidence="7">
    <location>
        <begin position="921"/>
        <end position="945"/>
    </location>
</feature>
<name>A0A553ZUL2_9BACI</name>
<accession>A0A553ZUL2</accession>
<dbReference type="Pfam" id="PF00676">
    <property type="entry name" value="E1_dh"/>
    <property type="match status" value="1"/>
</dbReference>
<comment type="function">
    <text evidence="6">E1 component of the 2-oxoglutarate dehydrogenase (OGDH) complex which catalyzes the decarboxylation of 2-oxoglutarate, the first step in the conversion of 2-oxoglutarate to succinyl-CoA and CO(2).</text>
</comment>
<dbReference type="PANTHER" id="PTHR23152:SF4">
    <property type="entry name" value="2-OXOADIPATE DEHYDROGENASE COMPLEX COMPONENT E1"/>
    <property type="match status" value="1"/>
</dbReference>
<dbReference type="InterPro" id="IPR029061">
    <property type="entry name" value="THDP-binding"/>
</dbReference>
<sequence>MSSKENNEEMPWQGFHGPNLGVVIDLYEDFLHDANSVDPELREKFELWGPPPAQIGTTGSSTEAGSALDPDMMNKVVSAVRLADMIRAKGHLVSDINPILKAEKSDDFIGLDRFQLTKEDLMRIPVQLLMKDAPSHIRNGYDVITHLKDRYTKTTAFEFEHVQDEEERIWLRNSVESGEFVEEFSAERKKELLQRLTEVEGFEKFIHRTFVGQKRFSIEGLDTLVPMLDESIDESILIGTENVLIGMAHRGRLNVLAHTLGKPYNMIFSEFLQTPKENTAPSDGSEDLNYGWMGDVKYHLGANRQVEKEQNVTTVTLANNPSHLEFVSPIVEGFARAAQEDRSNKGQPTQDVSKALSILIHGDAAFPGQGVVTETLNLSRLNGYHVGGSLHIIANNNIGYTTEIFDSRSTTYASDPAKGFEIPIVHVNADDAEACVKVTKLAIEYRKRFKKDFLIDLIGYRRYGHNEGDEPAVTQPVLYDEIRKHPTVRALYARQLEEENTVEADYGDKLDKEQAQLLQEEYDLVSNNKAENKHELSPPDFIVNGLPKVKTQVEFDRLKSINEQLMEWPEDFKPNQKLEKILKRRLDAFSENGAIDWGLGEYLGFATILADGTPIRLTGQDTERGTFAHRHAVLHDRESNKTFTPLQEFKDGAATFSVFNSPLSEQAAVGFEYGYNVFAPETLVLWEAQFGDFVNGAQVMLDQWVSAARAKWGQKSGLVLLLPHGYEGAGPEHSSARLERFLQMAAENNWTVANCTTAAQYFHILRRQAAILQKNAVRPLIIMTPKSLLRNKAASSKPAEFTDNEFLPVLEHTNLGKEEDQVQRVVLCSGKIGVELDEYVKKNNEEDTSWVHIARIEELYPFPRRLIRELLQRFPNLTEVKWVQEEPKNMGAWTFMESRIQEILPEEVELSYIGRTYRSSPAEGVSSAHKTEQSRIVNETFTRKN</sequence>
<dbReference type="SMART" id="SM00861">
    <property type="entry name" value="Transket_pyr"/>
    <property type="match status" value="1"/>
</dbReference>
<dbReference type="SUPFAM" id="SSF52518">
    <property type="entry name" value="Thiamin diphosphate-binding fold (THDP-binding)"/>
    <property type="match status" value="2"/>
</dbReference>
<dbReference type="EMBL" id="VLXZ01000014">
    <property type="protein sequence ID" value="TSB45122.1"/>
    <property type="molecule type" value="Genomic_DNA"/>
</dbReference>
<comment type="similarity">
    <text evidence="6">Belongs to the alpha-ketoglutarate dehydrogenase family.</text>
</comment>
<evidence type="ECO:0000256" key="3">
    <source>
        <dbReference type="ARBA" id="ARBA00023052"/>
    </source>
</evidence>
<dbReference type="GO" id="GO:0006099">
    <property type="term" value="P:tricarboxylic acid cycle"/>
    <property type="evidence" value="ECO:0007669"/>
    <property type="project" value="TreeGrafter"/>
</dbReference>